<organism evidence="2 3">
    <name type="scientific">Pandoraea oxalativorans</name>
    <dbReference type="NCBI Taxonomy" id="573737"/>
    <lineage>
        <taxon>Bacteria</taxon>
        <taxon>Pseudomonadati</taxon>
        <taxon>Pseudomonadota</taxon>
        <taxon>Betaproteobacteria</taxon>
        <taxon>Burkholderiales</taxon>
        <taxon>Burkholderiaceae</taxon>
        <taxon>Pandoraea</taxon>
    </lineage>
</organism>
<evidence type="ECO:0000313" key="2">
    <source>
        <dbReference type="EMBL" id="AKK24853.1"/>
    </source>
</evidence>
<keyword evidence="2" id="KW-0614">Plasmid</keyword>
<evidence type="ECO:0000256" key="1">
    <source>
        <dbReference type="SAM" id="MobiDB-lite"/>
    </source>
</evidence>
<proteinExistence type="predicted"/>
<accession>A0A0G3IE73</accession>
<dbReference type="OrthoDB" id="9914173at2"/>
<protein>
    <recommendedName>
        <fullName evidence="4">Translocator protein BipD</fullName>
    </recommendedName>
</protein>
<dbReference type="RefSeq" id="WP_052654491.1">
    <property type="nucleotide sequence ID" value="NZ_CP011518.2"/>
</dbReference>
<dbReference type="Pfam" id="PF03433">
    <property type="entry name" value="EspA"/>
    <property type="match status" value="1"/>
</dbReference>
<dbReference type="Proteomes" id="UP000035050">
    <property type="component" value="Plasmid pPO70-1"/>
</dbReference>
<feature type="compositionally biased region" description="Polar residues" evidence="1">
    <location>
        <begin position="28"/>
        <end position="37"/>
    </location>
</feature>
<dbReference type="InterPro" id="IPR005095">
    <property type="entry name" value="EspA"/>
</dbReference>
<evidence type="ECO:0000313" key="3">
    <source>
        <dbReference type="Proteomes" id="UP000035050"/>
    </source>
</evidence>
<feature type="region of interest" description="Disordered" evidence="1">
    <location>
        <begin position="1"/>
        <end position="43"/>
    </location>
</feature>
<sequence length="219" mass="23681">MSLETAALRNQNFGSPTRPDERNAAERAQTSTTSVVNSKYFPPGEAGDAMRNAVLVLEKSSDVNRELLQQLTGKLDEAANRSRSSTQAAVMLDSVGVTLKKPGETAALPDDVLQYMQDRGIPVTLAIGGKPPQTIDQYLDGVKRANKDYKGGPVLLTKQQFDMIKAGLDADASRNADVNTRGTLELQRIMQNLGTLLTSASNTLHQLGELLRTLTGNLR</sequence>
<gene>
    <name evidence="2" type="ORF">MB84_29210</name>
</gene>
<dbReference type="PATRIC" id="fig|573737.6.peg.5839"/>
<name>A0A0G3IE73_9BURK</name>
<dbReference type="EMBL" id="CP011518">
    <property type="protein sequence ID" value="AKK24853.1"/>
    <property type="molecule type" value="Genomic_DNA"/>
</dbReference>
<dbReference type="SUPFAM" id="SSF116927">
    <property type="entry name" value="EspA/CesA-like"/>
    <property type="match status" value="1"/>
</dbReference>
<reference evidence="2" key="1">
    <citation type="submission" date="2016-06" db="EMBL/GenBank/DDBJ databases">
        <title>Pandoraea oxalativorans DSM 23570 Genome Sequencing.</title>
        <authorList>
            <person name="Ee R."/>
            <person name="Lim Y.-L."/>
            <person name="Yong D."/>
            <person name="Yin W.-F."/>
            <person name="Chan K.-G."/>
        </authorList>
    </citation>
    <scope>NUCLEOTIDE SEQUENCE</scope>
    <source>
        <strain evidence="2">DSM 23570</strain>
        <plasmid evidence="2">pPO70-1</plasmid>
    </source>
</reference>
<dbReference type="InterPro" id="IPR035074">
    <property type="entry name" value="EspA/CesA-like"/>
</dbReference>
<evidence type="ECO:0008006" key="4">
    <source>
        <dbReference type="Google" id="ProtNLM"/>
    </source>
</evidence>
<geneLocation type="plasmid" evidence="2 3">
    <name>pPO70-1</name>
</geneLocation>
<dbReference type="KEGG" id="pox:MB84_29210"/>
<dbReference type="AlphaFoldDB" id="A0A0G3IE73"/>
<keyword evidence="3" id="KW-1185">Reference proteome</keyword>